<comment type="caution">
    <text evidence="2">The sequence shown here is derived from an EMBL/GenBank/DDBJ whole genome shotgun (WGS) entry which is preliminary data.</text>
</comment>
<feature type="chain" id="PRO_5047347756" description="Lipoprotein" evidence="1">
    <location>
        <begin position="23"/>
        <end position="123"/>
    </location>
</feature>
<name>A0ABX2T2G0_9PROT</name>
<protein>
    <recommendedName>
        <fullName evidence="4">Lipoprotein</fullName>
    </recommendedName>
</protein>
<accession>A0ABX2T2G0</accession>
<evidence type="ECO:0000313" key="2">
    <source>
        <dbReference type="EMBL" id="NYZ18491.1"/>
    </source>
</evidence>
<proteinExistence type="predicted"/>
<feature type="signal peptide" evidence="1">
    <location>
        <begin position="1"/>
        <end position="22"/>
    </location>
</feature>
<evidence type="ECO:0008006" key="4">
    <source>
        <dbReference type="Google" id="ProtNLM"/>
    </source>
</evidence>
<dbReference type="Proteomes" id="UP000584642">
    <property type="component" value="Unassembled WGS sequence"/>
</dbReference>
<dbReference type="EMBL" id="JABFDB010000001">
    <property type="protein sequence ID" value="NYZ18491.1"/>
    <property type="molecule type" value="Genomic_DNA"/>
</dbReference>
<dbReference type="RefSeq" id="WP_180280230.1">
    <property type="nucleotide sequence ID" value="NZ_JABFDB010000001.1"/>
</dbReference>
<evidence type="ECO:0000256" key="1">
    <source>
        <dbReference type="SAM" id="SignalP"/>
    </source>
</evidence>
<keyword evidence="1" id="KW-0732">Signal</keyword>
<dbReference type="PROSITE" id="PS51257">
    <property type="entry name" value="PROKAR_LIPOPROTEIN"/>
    <property type="match status" value="1"/>
</dbReference>
<organism evidence="2 3">
    <name type="scientific">Azospirillum oleiclasticum</name>
    <dbReference type="NCBI Taxonomy" id="2735135"/>
    <lineage>
        <taxon>Bacteria</taxon>
        <taxon>Pseudomonadati</taxon>
        <taxon>Pseudomonadota</taxon>
        <taxon>Alphaproteobacteria</taxon>
        <taxon>Rhodospirillales</taxon>
        <taxon>Azospirillaceae</taxon>
        <taxon>Azospirillum</taxon>
    </lineage>
</organism>
<sequence length="123" mass="13137">MARVHRLGILAAALALGACSDAAVGVGIAANIVSLNATDKTLVDHVVSGIKGEDCSVVSLEQTGYYCPEKVEVVRSNVYCYRTLAAVDCHYLPDPYKNGHTALASPPPVIRPLPKKKGWFDQE</sequence>
<evidence type="ECO:0000313" key="3">
    <source>
        <dbReference type="Proteomes" id="UP000584642"/>
    </source>
</evidence>
<reference evidence="2 3" key="1">
    <citation type="submission" date="2020-05" db="EMBL/GenBank/DDBJ databases">
        <title>Azospirillum oleiclasticum sp. nov, a nitrogen-fixing and heavy crude oil-emulsifying bacterium isolated from the crude oil of Yumen Oilfield.</title>
        <authorList>
            <person name="Wu D."/>
            <person name="Cai M."/>
            <person name="Zhang X."/>
        </authorList>
    </citation>
    <scope>NUCLEOTIDE SEQUENCE [LARGE SCALE GENOMIC DNA]</scope>
    <source>
        <strain evidence="2 3">ROY-1-1-2</strain>
    </source>
</reference>
<keyword evidence="3" id="KW-1185">Reference proteome</keyword>
<gene>
    <name evidence="2" type="ORF">HND93_02100</name>
</gene>